<evidence type="ECO:0000256" key="4">
    <source>
        <dbReference type="ARBA" id="ARBA00023306"/>
    </source>
</evidence>
<evidence type="ECO:0000313" key="9">
    <source>
        <dbReference type="EMBL" id="GAA0371316.1"/>
    </source>
</evidence>
<keyword evidence="10" id="KW-1185">Reference proteome</keyword>
<reference evidence="9 10" key="1">
    <citation type="journal article" date="2019" name="Int. J. Syst. Evol. Microbiol.">
        <title>The Global Catalogue of Microorganisms (GCM) 10K type strain sequencing project: providing services to taxonomists for standard genome sequencing and annotation.</title>
        <authorList>
            <consortium name="The Broad Institute Genomics Platform"/>
            <consortium name="The Broad Institute Genome Sequencing Center for Infectious Disease"/>
            <person name="Wu L."/>
            <person name="Ma J."/>
        </authorList>
    </citation>
    <scope>NUCLEOTIDE SEQUENCE [LARGE SCALE GENOMIC DNA]</scope>
    <source>
        <strain evidence="9 10">JCM 12662</strain>
    </source>
</reference>
<evidence type="ECO:0000256" key="6">
    <source>
        <dbReference type="HAMAP-Rule" id="MF_00267"/>
    </source>
</evidence>
<comment type="subunit">
    <text evidence="5 6">Interacts with MinD and FtsZ.</text>
</comment>
<dbReference type="RefSeq" id="WP_343756833.1">
    <property type="nucleotide sequence ID" value="NZ_BAAACW010000163.1"/>
</dbReference>
<protein>
    <recommendedName>
        <fullName evidence="6">Probable septum site-determining protein MinC</fullName>
    </recommendedName>
</protein>
<comment type="caution">
    <text evidence="9">The sequence shown here is derived from an EMBL/GenBank/DDBJ whole genome shotgun (WGS) entry which is preliminary data.</text>
</comment>
<dbReference type="Gene3D" id="3.30.160.540">
    <property type="match status" value="1"/>
</dbReference>
<evidence type="ECO:0000313" key="10">
    <source>
        <dbReference type="Proteomes" id="UP001501166"/>
    </source>
</evidence>
<dbReference type="HAMAP" id="MF_00267">
    <property type="entry name" value="MinC"/>
    <property type="match status" value="1"/>
</dbReference>
<accession>A0ABN0XSP0</accession>
<dbReference type="Gene3D" id="2.160.20.70">
    <property type="match status" value="1"/>
</dbReference>
<dbReference type="InterPro" id="IPR036145">
    <property type="entry name" value="MinC_C_sf"/>
</dbReference>
<name>A0ABN0XSP0_9LACT</name>
<keyword evidence="3 6" id="KW-0717">Septation</keyword>
<sequence>MNNSVSLKGTKEGYQLIIQSSASFESILEELKELTMQLKKDSAAGHEITFFVKTGKRELTNEEKAQLTEIIEDDHFKVHSFEAEVISVEKALKWHIESAPTLEAKTVRSGQIVEAEGDLLLIGGVHPGGTVRATGSIFIIGELRGIAHAGYGGKESAIVVGNFRYNAQVRIGDNVHVIEQDEDSEELKNDVEFVYVNDLHIIEVSPLQKLKTVRPEIGKYAGGLM</sequence>
<dbReference type="Proteomes" id="UP001501166">
    <property type="component" value="Unassembled WGS sequence"/>
</dbReference>
<gene>
    <name evidence="6" type="primary">minC</name>
    <name evidence="9" type="ORF">GCM10008932_23250</name>
</gene>
<dbReference type="PANTHER" id="PTHR34108">
    <property type="entry name" value="SEPTUM SITE-DETERMINING PROTEIN MINC"/>
    <property type="match status" value="1"/>
</dbReference>
<evidence type="ECO:0000259" key="7">
    <source>
        <dbReference type="Pfam" id="PF03775"/>
    </source>
</evidence>
<dbReference type="InterPro" id="IPR013033">
    <property type="entry name" value="MinC"/>
</dbReference>
<dbReference type="InterPro" id="IPR016098">
    <property type="entry name" value="CAP/MinC_C"/>
</dbReference>
<evidence type="ECO:0000256" key="2">
    <source>
        <dbReference type="ARBA" id="ARBA00022618"/>
    </source>
</evidence>
<dbReference type="Pfam" id="PF22642">
    <property type="entry name" value="MinC_N_1"/>
    <property type="match status" value="1"/>
</dbReference>
<feature type="domain" description="Septum formation inhibitor MinC C-terminal" evidence="7">
    <location>
        <begin position="105"/>
        <end position="198"/>
    </location>
</feature>
<proteinExistence type="inferred from homology"/>
<dbReference type="EMBL" id="BAAACW010000163">
    <property type="protein sequence ID" value="GAA0371316.1"/>
    <property type="molecule type" value="Genomic_DNA"/>
</dbReference>
<comment type="function">
    <text evidence="6">Cell division inhibitor that blocks the formation of polar Z ring septums. Rapidly oscillates between the poles of the cell to destabilize FtsZ filaments that have formed before they mature into polar Z rings. Prevents FtsZ polymerization.</text>
</comment>
<evidence type="ECO:0000259" key="8">
    <source>
        <dbReference type="Pfam" id="PF22642"/>
    </source>
</evidence>
<feature type="domain" description="Septum site-determining protein MinC N-terminal" evidence="8">
    <location>
        <begin position="5"/>
        <end position="81"/>
    </location>
</feature>
<organism evidence="9 10">
    <name type="scientific">Alkalibacterium iburiense</name>
    <dbReference type="NCBI Taxonomy" id="290589"/>
    <lineage>
        <taxon>Bacteria</taxon>
        <taxon>Bacillati</taxon>
        <taxon>Bacillota</taxon>
        <taxon>Bacilli</taxon>
        <taxon>Lactobacillales</taxon>
        <taxon>Carnobacteriaceae</taxon>
        <taxon>Alkalibacterium</taxon>
    </lineage>
</organism>
<dbReference type="PANTHER" id="PTHR34108:SF1">
    <property type="entry name" value="SEPTUM SITE-DETERMINING PROTEIN MINC"/>
    <property type="match status" value="1"/>
</dbReference>
<evidence type="ECO:0000256" key="5">
    <source>
        <dbReference type="ARBA" id="ARBA00046874"/>
    </source>
</evidence>
<dbReference type="SUPFAM" id="SSF63848">
    <property type="entry name" value="Cell-division inhibitor MinC, C-terminal domain"/>
    <property type="match status" value="1"/>
</dbReference>
<dbReference type="InterPro" id="IPR055219">
    <property type="entry name" value="MinC_N_1"/>
</dbReference>
<dbReference type="InterPro" id="IPR005526">
    <property type="entry name" value="Septum_form_inhib_MinC_C"/>
</dbReference>
<evidence type="ECO:0000256" key="3">
    <source>
        <dbReference type="ARBA" id="ARBA00023210"/>
    </source>
</evidence>
<keyword evidence="2 6" id="KW-0132">Cell division</keyword>
<keyword evidence="4 6" id="KW-0131">Cell cycle</keyword>
<comment type="similarity">
    <text evidence="1 6">Belongs to the MinC family.</text>
</comment>
<evidence type="ECO:0000256" key="1">
    <source>
        <dbReference type="ARBA" id="ARBA00006291"/>
    </source>
</evidence>
<dbReference type="Pfam" id="PF03775">
    <property type="entry name" value="MinC_C"/>
    <property type="match status" value="1"/>
</dbReference>